<dbReference type="PANTHER" id="PTHR22939">
    <property type="entry name" value="SERINE PROTEASE FAMILY S1C HTRA-RELATED"/>
    <property type="match status" value="1"/>
</dbReference>
<dbReference type="GO" id="GO:0006508">
    <property type="term" value="P:proteolysis"/>
    <property type="evidence" value="ECO:0007669"/>
    <property type="project" value="TreeGrafter"/>
</dbReference>
<name>A0A1X7TWJ3_AMPQE</name>
<evidence type="ECO:0000313" key="1">
    <source>
        <dbReference type="EnsemblMetazoa" id="Aqu2.1.19753_001"/>
    </source>
</evidence>
<dbReference type="GO" id="GO:0012501">
    <property type="term" value="P:programmed cell death"/>
    <property type="evidence" value="ECO:0007669"/>
    <property type="project" value="TreeGrafter"/>
</dbReference>
<dbReference type="InterPro" id="IPR009003">
    <property type="entry name" value="Peptidase_S1_PA"/>
</dbReference>
<dbReference type="InParanoid" id="A0A1X7TWJ3"/>
<proteinExistence type="predicted"/>
<sequence length="65" mass="6953">MFVLITIARMKQMQRSALGSSGSLRPGEWVMAFGLPLSLPNTVTAGIVSYVHRPVSAIMHAGLAK</sequence>
<dbReference type="EnsemblMetazoa" id="Aqu2.1.19753_001">
    <property type="protein sequence ID" value="Aqu2.1.19753_001"/>
    <property type="gene ID" value="Aqu2.1.19753"/>
</dbReference>
<accession>A0A1X7TWJ3</accession>
<dbReference type="PANTHER" id="PTHR22939:SF129">
    <property type="entry name" value="SERINE PROTEASE HTRA2, MITOCHONDRIAL"/>
    <property type="match status" value="1"/>
</dbReference>
<dbReference type="STRING" id="400682.A0A1X7TWJ3"/>
<dbReference type="Gene3D" id="2.40.10.120">
    <property type="match status" value="1"/>
</dbReference>
<dbReference type="GO" id="GO:0004252">
    <property type="term" value="F:serine-type endopeptidase activity"/>
    <property type="evidence" value="ECO:0007669"/>
    <property type="project" value="TreeGrafter"/>
</dbReference>
<protein>
    <submittedName>
        <fullName evidence="1">Uncharacterized protein</fullName>
    </submittedName>
</protein>
<dbReference type="AlphaFoldDB" id="A0A1X7TWJ3"/>
<reference evidence="1" key="1">
    <citation type="submission" date="2017-05" db="UniProtKB">
        <authorList>
            <consortium name="EnsemblMetazoa"/>
        </authorList>
    </citation>
    <scope>IDENTIFICATION</scope>
</reference>
<dbReference type="GO" id="GO:0043065">
    <property type="term" value="P:positive regulation of apoptotic process"/>
    <property type="evidence" value="ECO:0007669"/>
    <property type="project" value="TreeGrafter"/>
</dbReference>
<organism evidence="1">
    <name type="scientific">Amphimedon queenslandica</name>
    <name type="common">Sponge</name>
    <dbReference type="NCBI Taxonomy" id="400682"/>
    <lineage>
        <taxon>Eukaryota</taxon>
        <taxon>Metazoa</taxon>
        <taxon>Porifera</taxon>
        <taxon>Demospongiae</taxon>
        <taxon>Heteroscleromorpha</taxon>
        <taxon>Haplosclerida</taxon>
        <taxon>Niphatidae</taxon>
        <taxon>Amphimedon</taxon>
    </lineage>
</organism>
<dbReference type="SUPFAM" id="SSF50494">
    <property type="entry name" value="Trypsin-like serine proteases"/>
    <property type="match status" value="1"/>
</dbReference>